<keyword evidence="5 9" id="KW-0862">Zinc</keyword>
<evidence type="ECO:0000259" key="10">
    <source>
        <dbReference type="Pfam" id="PF03734"/>
    </source>
</evidence>
<keyword evidence="2 9" id="KW-0645">Protease</keyword>
<reference evidence="11 12" key="1">
    <citation type="submission" date="2019-09" db="EMBL/GenBank/DDBJ databases">
        <authorList>
            <person name="Chandra G."/>
            <person name="Truman W A."/>
        </authorList>
    </citation>
    <scope>NUCLEOTIDE SEQUENCE [LARGE SCALE GENOMIC DNA]</scope>
    <source>
        <strain evidence="11">PS833</strain>
    </source>
</reference>
<dbReference type="GO" id="GO:0006508">
    <property type="term" value="P:proteolysis"/>
    <property type="evidence" value="ECO:0007669"/>
    <property type="project" value="UniProtKB-KW"/>
</dbReference>
<dbReference type="Pfam" id="PF01427">
    <property type="entry name" value="Peptidase_M15"/>
    <property type="match status" value="2"/>
</dbReference>
<dbReference type="PANTHER" id="PTHR43126:SF1">
    <property type="entry name" value="D-ALANYL-D-ALANINE DIPEPTIDASE"/>
    <property type="match status" value="1"/>
</dbReference>
<protein>
    <recommendedName>
        <fullName evidence="9">D-alanyl-D-alanine dipeptidase</fullName>
        <shortName evidence="9">D-Ala-D-Ala dipeptidase</shortName>
        <ecNumber evidence="9">3.4.13.22</ecNumber>
    </recommendedName>
</protein>
<dbReference type="EMBL" id="CABVHU010000004">
    <property type="protein sequence ID" value="VVN91404.1"/>
    <property type="molecule type" value="Genomic_DNA"/>
</dbReference>
<dbReference type="OrthoDB" id="9804204at2"/>
<feature type="binding site" evidence="9">
    <location>
        <position position="169"/>
    </location>
    <ligand>
        <name>Zn(2+)</name>
        <dbReference type="ChEBI" id="CHEBI:29105"/>
        <note>catalytic</note>
    </ligand>
</feature>
<feature type="binding site" evidence="9">
    <location>
        <position position="254"/>
    </location>
    <ligand>
        <name>Zn(2+)</name>
        <dbReference type="ChEBI" id="CHEBI:29105"/>
        <note>catalytic</note>
    </ligand>
</feature>
<dbReference type="Pfam" id="PF03734">
    <property type="entry name" value="YkuD"/>
    <property type="match status" value="1"/>
</dbReference>
<dbReference type="GO" id="GO:0160237">
    <property type="term" value="F:D-Ala-D-Ala dipeptidase activity"/>
    <property type="evidence" value="ECO:0007669"/>
    <property type="project" value="UniProtKB-EC"/>
</dbReference>
<feature type="active site" description="Proton donor/acceptor" evidence="9">
    <location>
        <position position="251"/>
    </location>
</feature>
<evidence type="ECO:0000256" key="6">
    <source>
        <dbReference type="ARBA" id="ARBA00022997"/>
    </source>
</evidence>
<dbReference type="PANTHER" id="PTHR43126">
    <property type="entry name" value="D-ALANYL-D-ALANINE DIPEPTIDASE"/>
    <property type="match status" value="1"/>
</dbReference>
<evidence type="ECO:0000313" key="11">
    <source>
        <dbReference type="EMBL" id="VVN91404.1"/>
    </source>
</evidence>
<evidence type="ECO:0000256" key="9">
    <source>
        <dbReference type="HAMAP-Rule" id="MF_01924"/>
    </source>
</evidence>
<dbReference type="HAMAP" id="MF_01924">
    <property type="entry name" value="A_A_dipeptidase"/>
    <property type="match status" value="1"/>
</dbReference>
<dbReference type="AlphaFoldDB" id="A0A5E7BSY5"/>
<comment type="similarity">
    <text evidence="9">Belongs to the peptidase M15D family.</text>
</comment>
<name>A0A5E7BSY5_PSEFL</name>
<dbReference type="InterPro" id="IPR005490">
    <property type="entry name" value="LD_TPept_cat_dom"/>
</dbReference>
<dbReference type="CDD" id="cd14817">
    <property type="entry name" value="D-Ala-D-Ala_dipeptidase_VanX"/>
    <property type="match status" value="1"/>
</dbReference>
<comment type="function">
    <text evidence="9">Catalyzes hydrolysis of the D-alanyl-D-alanine dipeptide.</text>
</comment>
<evidence type="ECO:0000256" key="8">
    <source>
        <dbReference type="ARBA" id="ARBA00023316"/>
    </source>
</evidence>
<dbReference type="GO" id="GO:0016740">
    <property type="term" value="F:transferase activity"/>
    <property type="evidence" value="ECO:0007669"/>
    <property type="project" value="InterPro"/>
</dbReference>
<evidence type="ECO:0000256" key="4">
    <source>
        <dbReference type="ARBA" id="ARBA00022801"/>
    </source>
</evidence>
<keyword evidence="7 9" id="KW-0482">Metalloprotease</keyword>
<evidence type="ECO:0000256" key="1">
    <source>
        <dbReference type="ARBA" id="ARBA00001362"/>
    </source>
</evidence>
<dbReference type="EC" id="3.4.13.22" evidence="9"/>
<keyword evidence="6 9" id="KW-0224">Dipeptidase</keyword>
<accession>A0A5E7BSY5</accession>
<evidence type="ECO:0000256" key="7">
    <source>
        <dbReference type="ARBA" id="ARBA00023049"/>
    </source>
</evidence>
<evidence type="ECO:0000256" key="5">
    <source>
        <dbReference type="ARBA" id="ARBA00022833"/>
    </source>
</evidence>
<proteinExistence type="inferred from homology"/>
<organism evidence="11 12">
    <name type="scientific">Pseudomonas fluorescens</name>
    <dbReference type="NCBI Taxonomy" id="294"/>
    <lineage>
        <taxon>Bacteria</taxon>
        <taxon>Pseudomonadati</taxon>
        <taxon>Pseudomonadota</taxon>
        <taxon>Gammaproteobacteria</taxon>
        <taxon>Pseudomonadales</taxon>
        <taxon>Pseudomonadaceae</taxon>
        <taxon>Pseudomonas</taxon>
    </lineage>
</organism>
<gene>
    <name evidence="9 11" type="primary">ddpX</name>
    <name evidence="11" type="ORF">PS833_01900</name>
</gene>
<keyword evidence="3 9" id="KW-0479">Metal-binding</keyword>
<sequence>MRLVCRVISASFSRPFVQRPGKLRAGSWPRWILCLSVFAAAMAAAQSRPEDMVYLRSIDPGIQQDIRYASAHNFTGHPLDGYTAAQCLLTRDAAQALARVQKALRAQGYGLKVFDCYRPGRAVADMGRFATEPGDPRKAEFYPRVDKQDFWRLGYVARVSNHSRGSTVDLTLTGPQALPAETWSPAAAQVDCTAPYGQRWRDGALDMGTGYDCFDERAHTDTSLINADARKNRQLLSRTMEQEGFSGYDKEWWHFTYSGAGPRKDVMDFPITPLQASNLLDTSQQLIVVTSKNWTDIQGTAQRYVRRGSTFEKYADPFPVVLGKNGLAWGKGLAASVEQGEGPVKREGDGKAPAGIFKLGTAFGYDSAANTQLPYLALTPTSECVDDSHSKHYNELVDGATTARDWNSSERMRRDDDTYRQGIVIEHNSPASPALGSCIFFHIWRAPSSPTLGCTAMDQADISRLFGWLDPRQSPLLIQMPETQYQHLRTRWNLPER</sequence>
<dbReference type="Gene3D" id="3.30.1380.10">
    <property type="match status" value="1"/>
</dbReference>
<keyword evidence="8" id="KW-0961">Cell wall biogenesis/degradation</keyword>
<dbReference type="GO" id="GO:0071555">
    <property type="term" value="P:cell wall organization"/>
    <property type="evidence" value="ECO:0007669"/>
    <property type="project" value="UniProtKB-KW"/>
</dbReference>
<dbReference type="GO" id="GO:0008270">
    <property type="term" value="F:zinc ion binding"/>
    <property type="evidence" value="ECO:0007669"/>
    <property type="project" value="UniProtKB-UniRule"/>
</dbReference>
<comment type="cofactor">
    <cofactor evidence="9">
        <name>Zn(2+)</name>
        <dbReference type="ChEBI" id="CHEBI:29105"/>
    </cofactor>
    <text evidence="9">Binds 1 zinc ion per subunit.</text>
</comment>
<evidence type="ECO:0000256" key="2">
    <source>
        <dbReference type="ARBA" id="ARBA00022670"/>
    </source>
</evidence>
<feature type="binding site" evidence="9">
    <location>
        <position position="162"/>
    </location>
    <ligand>
        <name>Zn(2+)</name>
        <dbReference type="ChEBI" id="CHEBI:29105"/>
        <note>catalytic</note>
    </ligand>
</feature>
<feature type="domain" description="L,D-TPase catalytic" evidence="10">
    <location>
        <begin position="304"/>
        <end position="472"/>
    </location>
</feature>
<dbReference type="GO" id="GO:0008237">
    <property type="term" value="F:metallopeptidase activity"/>
    <property type="evidence" value="ECO:0007669"/>
    <property type="project" value="UniProtKB-KW"/>
</dbReference>
<dbReference type="InterPro" id="IPR009045">
    <property type="entry name" value="Zn_M74/Hedgehog-like"/>
</dbReference>
<dbReference type="InterPro" id="IPR000755">
    <property type="entry name" value="A_A_dipeptidase"/>
</dbReference>
<comment type="catalytic activity">
    <reaction evidence="1 9">
        <text>D-alanyl-D-alanine + H2O = 2 D-alanine</text>
        <dbReference type="Rhea" id="RHEA:20661"/>
        <dbReference type="ChEBI" id="CHEBI:15377"/>
        <dbReference type="ChEBI" id="CHEBI:57416"/>
        <dbReference type="ChEBI" id="CHEBI:57822"/>
        <dbReference type="EC" id="3.4.13.22"/>
    </reaction>
</comment>
<evidence type="ECO:0000313" key="12">
    <source>
        <dbReference type="Proteomes" id="UP000409037"/>
    </source>
</evidence>
<keyword evidence="4 9" id="KW-0378">Hydrolase</keyword>
<feature type="site" description="Transition state stabilizer" evidence="9">
    <location>
        <position position="118"/>
    </location>
</feature>
<dbReference type="Proteomes" id="UP000409037">
    <property type="component" value="Unassembled WGS sequence"/>
</dbReference>
<dbReference type="SUPFAM" id="SSF55166">
    <property type="entry name" value="Hedgehog/DD-peptidase"/>
    <property type="match status" value="1"/>
</dbReference>
<evidence type="ECO:0000256" key="3">
    <source>
        <dbReference type="ARBA" id="ARBA00022723"/>
    </source>
</evidence>